<dbReference type="AlphaFoldDB" id="A0A221K0A2"/>
<dbReference type="InterPro" id="IPR001853">
    <property type="entry name" value="DSBA-like_thioredoxin_dom"/>
</dbReference>
<accession>A0A221K0A2</accession>
<dbReference type="KEGG" id="spse:SULPSESMR1_01613"/>
<reference evidence="2 3" key="1">
    <citation type="submission" date="2017-07" db="EMBL/GenBank/DDBJ databases">
        <title>Genome Sequence of Sulfitobacter pseudonitzschiae Strain SMR1 Isolated from a culture of the Diatom Skeletonema marinoi.</title>
        <authorList>
            <person name="Topel M."/>
            <person name="Pinder M.I.M."/>
            <person name="Johansson O.N."/>
            <person name="Kourtchenko O."/>
            <person name="Godhe A."/>
            <person name="Clarke A.K."/>
        </authorList>
    </citation>
    <scope>NUCLEOTIDE SEQUENCE [LARGE SCALE GENOMIC DNA]</scope>
    <source>
        <strain evidence="2 3">SMR1</strain>
    </source>
</reference>
<dbReference type="PANTHER" id="PTHR13887">
    <property type="entry name" value="GLUTATHIONE S-TRANSFERASE KAPPA"/>
    <property type="match status" value="1"/>
</dbReference>
<protein>
    <submittedName>
        <fullName evidence="2">DSBA-like thioredoxin domain protein</fullName>
    </submittedName>
</protein>
<dbReference type="Gene3D" id="3.40.30.10">
    <property type="entry name" value="Glutaredoxin"/>
    <property type="match status" value="1"/>
</dbReference>
<name>A0A221K0A2_9RHOB</name>
<proteinExistence type="predicted"/>
<dbReference type="GO" id="GO:0016491">
    <property type="term" value="F:oxidoreductase activity"/>
    <property type="evidence" value="ECO:0007669"/>
    <property type="project" value="InterPro"/>
</dbReference>
<evidence type="ECO:0000313" key="3">
    <source>
        <dbReference type="Proteomes" id="UP000199754"/>
    </source>
</evidence>
<evidence type="ECO:0000259" key="1">
    <source>
        <dbReference type="Pfam" id="PF01323"/>
    </source>
</evidence>
<gene>
    <name evidence="2" type="ORF">SULPSESMR1_01613</name>
</gene>
<dbReference type="RefSeq" id="WP_089422227.1">
    <property type="nucleotide sequence ID" value="NZ_CP022415.1"/>
</dbReference>
<keyword evidence="3" id="KW-1185">Reference proteome</keyword>
<dbReference type="STRING" id="1402135.SAMN05444149_105536"/>
<dbReference type="PANTHER" id="PTHR13887:SF41">
    <property type="entry name" value="THIOREDOXIN SUPERFAMILY PROTEIN"/>
    <property type="match status" value="1"/>
</dbReference>
<dbReference type="Pfam" id="PF01323">
    <property type="entry name" value="DSBA"/>
    <property type="match status" value="1"/>
</dbReference>
<dbReference type="EMBL" id="CP022415">
    <property type="protein sequence ID" value="ASM72426.1"/>
    <property type="molecule type" value="Genomic_DNA"/>
</dbReference>
<organism evidence="2 3">
    <name type="scientific">Pseudosulfitobacter pseudonitzschiae</name>
    <dbReference type="NCBI Taxonomy" id="1402135"/>
    <lineage>
        <taxon>Bacteria</taxon>
        <taxon>Pseudomonadati</taxon>
        <taxon>Pseudomonadota</taxon>
        <taxon>Alphaproteobacteria</taxon>
        <taxon>Rhodobacterales</taxon>
        <taxon>Roseobacteraceae</taxon>
        <taxon>Pseudosulfitobacter</taxon>
    </lineage>
</organism>
<dbReference type="eggNOG" id="COG2761">
    <property type="taxonomic scope" value="Bacteria"/>
</dbReference>
<dbReference type="OrthoDB" id="9799122at2"/>
<dbReference type="InterPro" id="IPR036249">
    <property type="entry name" value="Thioredoxin-like_sf"/>
</dbReference>
<sequence length="217" mass="23906">MPAAAIKLDIMSDPICPWCYIGKSYLDRAMEQNPDHPFQIEWHPFQLNPDMPAEGMDRRAYLEDKFGGKEGAVKAYAPVMEHAQKAGLKIDFEAMKRTPNTLDAHRLIHWAGIEGRQTAAVSALFKAYFVEGRDIGDTDTLADIADGIELDAAVIRRLLASDADQQLIIDRDAHSRKMGITSVPTFIVAGKHAVPGAQPPELWAKVIAELAAQESNS</sequence>
<feature type="domain" description="DSBA-like thioredoxin" evidence="1">
    <location>
        <begin position="8"/>
        <end position="207"/>
    </location>
</feature>
<dbReference type="SUPFAM" id="SSF52833">
    <property type="entry name" value="Thioredoxin-like"/>
    <property type="match status" value="1"/>
</dbReference>
<evidence type="ECO:0000313" key="2">
    <source>
        <dbReference type="EMBL" id="ASM72426.1"/>
    </source>
</evidence>
<dbReference type="CDD" id="cd03024">
    <property type="entry name" value="DsbA_FrnE"/>
    <property type="match status" value="1"/>
</dbReference>
<dbReference type="Proteomes" id="UP000199754">
    <property type="component" value="Chromosome"/>
</dbReference>